<evidence type="ECO:0000313" key="4">
    <source>
        <dbReference type="Proteomes" id="UP000078284"/>
    </source>
</evidence>
<feature type="region of interest" description="Disordered" evidence="1">
    <location>
        <begin position="281"/>
        <end position="300"/>
    </location>
</feature>
<name>A0A178UZP0_ARATH</name>
<dbReference type="ExpressionAtlas" id="A0A178UZP0">
    <property type="expression patterns" value="baseline and differential"/>
</dbReference>
<feature type="domain" description="U3 small nucleolar RNA-associated protein 20 C-terminal" evidence="2">
    <location>
        <begin position="172"/>
        <end position="289"/>
    </location>
</feature>
<comment type="caution">
    <text evidence="3">The sequence shown here is derived from an EMBL/GenBank/DDBJ whole genome shotgun (WGS) entry which is preliminary data.</text>
</comment>
<dbReference type="PANTHER" id="PTHR17695">
    <property type="entry name" value="SMALL SUBUNIT PROCESSOME COMPONENT 20 HOMOLOG"/>
    <property type="match status" value="1"/>
</dbReference>
<proteinExistence type="predicted"/>
<dbReference type="EMBL" id="LUHQ01000004">
    <property type="protein sequence ID" value="OAO98584.1"/>
    <property type="molecule type" value="Genomic_DNA"/>
</dbReference>
<feature type="compositionally biased region" description="Basic residues" evidence="1">
    <location>
        <begin position="281"/>
        <end position="290"/>
    </location>
</feature>
<evidence type="ECO:0000259" key="2">
    <source>
        <dbReference type="Pfam" id="PF23099"/>
    </source>
</evidence>
<dbReference type="Pfam" id="PF23099">
    <property type="entry name" value="UTP20_C"/>
    <property type="match status" value="1"/>
</dbReference>
<gene>
    <name evidence="3" type="ordered locus">AXX17_At4g35520</name>
</gene>
<evidence type="ECO:0000256" key="1">
    <source>
        <dbReference type="SAM" id="MobiDB-lite"/>
    </source>
</evidence>
<organism evidence="3 4">
    <name type="scientific">Arabidopsis thaliana</name>
    <name type="common">Mouse-ear cress</name>
    <dbReference type="NCBI Taxonomy" id="3702"/>
    <lineage>
        <taxon>Eukaryota</taxon>
        <taxon>Viridiplantae</taxon>
        <taxon>Streptophyta</taxon>
        <taxon>Embryophyta</taxon>
        <taxon>Tracheophyta</taxon>
        <taxon>Spermatophyta</taxon>
        <taxon>Magnoliopsida</taxon>
        <taxon>eudicotyledons</taxon>
        <taxon>Gunneridae</taxon>
        <taxon>Pentapetalae</taxon>
        <taxon>rosids</taxon>
        <taxon>malvids</taxon>
        <taxon>Brassicales</taxon>
        <taxon>Brassicaceae</taxon>
        <taxon>Camelineae</taxon>
        <taxon>Arabidopsis</taxon>
    </lineage>
</organism>
<evidence type="ECO:0000313" key="3">
    <source>
        <dbReference type="EMBL" id="OAO98584.1"/>
    </source>
</evidence>
<dbReference type="InterPro" id="IPR057525">
    <property type="entry name" value="UTP20_C"/>
</dbReference>
<dbReference type="InterPro" id="IPR052575">
    <property type="entry name" value="SSU_processome_comp_20"/>
</dbReference>
<dbReference type="AlphaFoldDB" id="A0A178UZP0"/>
<dbReference type="PANTHER" id="PTHR17695:SF11">
    <property type="entry name" value="SMALL SUBUNIT PROCESSOME COMPONENT 20 HOMOLOG"/>
    <property type="match status" value="1"/>
</dbReference>
<dbReference type="Proteomes" id="UP000078284">
    <property type="component" value="Chromosome 4"/>
</dbReference>
<accession>A0A178UZP0</accession>
<sequence length="300" mass="34504">MVFKFLLHPHAWLRNKSCRLLNLYFEALAGRKRPECRTLVADSLLEKPSSLFMVAVSLCFQLKEQPTTGNIDVDLLTANIVFAVSSLHSLIGQFDQATHNRFWSSLGEDEQVVFLKAFEVLDAGKGRSTFLALTSGKRTENGDDDVRNVMIGSLLKRMGKIALDMESVQMRVMFNVYKSFASQLNQEECRLYAYKILLPLYKVCEGYTGKIITDELKQLAEEVRDSIRDKSLGNKMFVEVYSEIRNSLRTKRDKRKREEKLMAVVNPERNAKRKLRLASKNKANKKRRMTSMKLSRWACS</sequence>
<reference evidence="4" key="1">
    <citation type="journal article" date="2016" name="Proc. Natl. Acad. Sci. U.S.A.">
        <title>Chromosome-level assembly of Arabidopsis thaliana Ler reveals the extent of translocation and inversion polymorphisms.</title>
        <authorList>
            <person name="Zapata L."/>
            <person name="Ding J."/>
            <person name="Willing E.M."/>
            <person name="Hartwig B."/>
            <person name="Bezdan D."/>
            <person name="Jiao W.B."/>
            <person name="Patel V."/>
            <person name="Velikkakam James G."/>
            <person name="Koornneef M."/>
            <person name="Ossowski S."/>
            <person name="Schneeberger K."/>
        </authorList>
    </citation>
    <scope>NUCLEOTIDE SEQUENCE [LARGE SCALE GENOMIC DNA]</scope>
    <source>
        <strain evidence="4">cv. Landsberg erecta</strain>
    </source>
</reference>
<protein>
    <recommendedName>
        <fullName evidence="2">U3 small nucleolar RNA-associated protein 20 C-terminal domain-containing protein</fullName>
    </recommendedName>
</protein>